<protein>
    <recommendedName>
        <fullName evidence="4">DUF1899 domain-containing protein</fullName>
    </recommendedName>
</protein>
<reference evidence="5 6" key="2">
    <citation type="journal article" date="2024" name="G3 (Bethesda)">
        <title>The genome of the cryopelagic Antarctic bald notothen, Trematomus borchgrevinki.</title>
        <authorList>
            <person name="Rayamajhi N."/>
            <person name="Rivera-Colon A.G."/>
            <person name="Minhas B.F."/>
            <person name="Cheng C.C."/>
            <person name="Catchen J.M."/>
        </authorList>
    </citation>
    <scope>NUCLEOTIDE SEQUENCE [LARGE SCALE GENOMIC DNA]</scope>
    <source>
        <strain evidence="5">AGRC-2024</strain>
    </source>
</reference>
<dbReference type="Proteomes" id="UP001619887">
    <property type="component" value="Unassembled WGS sequence"/>
</dbReference>
<evidence type="ECO:0000313" key="6">
    <source>
        <dbReference type="Proteomes" id="UP001619887"/>
    </source>
</evidence>
<name>A0ABD2GAR3_PAGBO</name>
<evidence type="ECO:0000259" key="4">
    <source>
        <dbReference type="Pfam" id="PF08953"/>
    </source>
</evidence>
<keyword evidence="3" id="KW-0732">Signal</keyword>
<dbReference type="AlphaFoldDB" id="A0ABD2GAR3"/>
<comment type="caution">
    <text evidence="5">The sequence shown here is derived from an EMBL/GenBank/DDBJ whole genome shotgun (WGS) entry which is preliminary data.</text>
</comment>
<sequence>MYVNLKRWSLLPFATILLSIHPTQTAVVNSMADSPGCRGARLSDAQSFVTFWEHSYYGVPITRGVHDNYCSANPCFIVVVTECEGGGAFLVLPNSVEKIKY</sequence>
<evidence type="ECO:0000256" key="2">
    <source>
        <dbReference type="ARBA" id="ARBA00022737"/>
    </source>
</evidence>
<evidence type="ECO:0000256" key="3">
    <source>
        <dbReference type="SAM" id="SignalP"/>
    </source>
</evidence>
<feature type="chain" id="PRO_5044798242" description="DUF1899 domain-containing protein" evidence="3">
    <location>
        <begin position="26"/>
        <end position="101"/>
    </location>
</feature>
<dbReference type="Pfam" id="PF08953">
    <property type="entry name" value="DUF1899"/>
    <property type="match status" value="1"/>
</dbReference>
<accession>A0ABD2GAR3</accession>
<keyword evidence="2" id="KW-0677">Repeat</keyword>
<evidence type="ECO:0000313" key="5">
    <source>
        <dbReference type="EMBL" id="KAL3050991.1"/>
    </source>
</evidence>
<feature type="domain" description="DUF1899" evidence="4">
    <location>
        <begin position="53"/>
        <end position="95"/>
    </location>
</feature>
<dbReference type="InterPro" id="IPR015048">
    <property type="entry name" value="DUF1899"/>
</dbReference>
<organism evidence="5 6">
    <name type="scientific">Pagothenia borchgrevinki</name>
    <name type="common">Bald rockcod</name>
    <name type="synonym">Trematomus borchgrevinki</name>
    <dbReference type="NCBI Taxonomy" id="8213"/>
    <lineage>
        <taxon>Eukaryota</taxon>
        <taxon>Metazoa</taxon>
        <taxon>Chordata</taxon>
        <taxon>Craniata</taxon>
        <taxon>Vertebrata</taxon>
        <taxon>Euteleostomi</taxon>
        <taxon>Actinopterygii</taxon>
        <taxon>Neopterygii</taxon>
        <taxon>Teleostei</taxon>
        <taxon>Neoteleostei</taxon>
        <taxon>Acanthomorphata</taxon>
        <taxon>Eupercaria</taxon>
        <taxon>Perciformes</taxon>
        <taxon>Notothenioidei</taxon>
        <taxon>Nototheniidae</taxon>
        <taxon>Pagothenia</taxon>
    </lineage>
</organism>
<dbReference type="EMBL" id="JBIYXZ010002080">
    <property type="protein sequence ID" value="KAL3050991.1"/>
    <property type="molecule type" value="Genomic_DNA"/>
</dbReference>
<proteinExistence type="predicted"/>
<gene>
    <name evidence="5" type="ORF">OYC64_001297</name>
</gene>
<feature type="signal peptide" evidence="3">
    <location>
        <begin position="1"/>
        <end position="25"/>
    </location>
</feature>
<reference evidence="5 6" key="1">
    <citation type="journal article" date="2022" name="G3 (Bethesda)">
        <title>Evaluating Illumina-, Nanopore-, and PacBio-based genome assembly strategies with the bald notothen, Trematomus borchgrevinki.</title>
        <authorList>
            <person name="Rayamajhi N."/>
            <person name="Cheng C.C."/>
            <person name="Catchen J.M."/>
        </authorList>
    </citation>
    <scope>NUCLEOTIDE SEQUENCE [LARGE SCALE GENOMIC DNA]</scope>
    <source>
        <strain evidence="5">AGRC-2024</strain>
    </source>
</reference>
<keyword evidence="6" id="KW-1185">Reference proteome</keyword>
<keyword evidence="1" id="KW-0853">WD repeat</keyword>
<evidence type="ECO:0000256" key="1">
    <source>
        <dbReference type="ARBA" id="ARBA00022574"/>
    </source>
</evidence>